<dbReference type="EC" id="1.8.1.8" evidence="1"/>
<gene>
    <name evidence="1" type="ORF">IHE45_15G107900</name>
</gene>
<comment type="caution">
    <text evidence="1">The sequence shown here is derived from an EMBL/GenBank/DDBJ whole genome shotgun (WGS) entry which is preliminary data.</text>
</comment>
<sequence>MRIGGMETPTSEDWSLTTALSSESRDFLICPSGDKVCVKELEGKTIGLYFAANWYAKCEFFNQVLAKEYIKLKEQGSEFEIVFISSDEDNYCFEIFHGKMPWPAIPFYDLQSKRGLTKKFEIEGIPTLILFSPKGELLQTDGVELIERYGYEAYPFTSDKMAELEAEEKARHASQTLEKLLVCNDRNFVVGHNQQVPVSDLVGKTTGLYFSASWCAPCSKFTSKLVSIYESLRRNKKDFEVVFVSLDKEQEGYAQCFNEMPWFALPFDKKTSKTLSRYFDIRGIPSLIIVGPDGKTVTKDGKYLINLHSEMAFPFTEAQMRYLKGKMDEEAKKYPLNIQHVGHQHILKLVSENSGGGPYICCECEQQGSGWAYQCLDCGYEVHLKCVEEVDKEVDEKDENGDEFCVVSST</sequence>
<name>A0ACB7UNT0_DIOAL</name>
<keyword evidence="1" id="KW-0560">Oxidoreductase</keyword>
<keyword evidence="2" id="KW-1185">Reference proteome</keyword>
<proteinExistence type="predicted"/>
<dbReference type="Proteomes" id="UP000827976">
    <property type="component" value="Chromosome 15"/>
</dbReference>
<evidence type="ECO:0000313" key="1">
    <source>
        <dbReference type="EMBL" id="KAH7662085.1"/>
    </source>
</evidence>
<organism evidence="1 2">
    <name type="scientific">Dioscorea alata</name>
    <name type="common">Purple yam</name>
    <dbReference type="NCBI Taxonomy" id="55571"/>
    <lineage>
        <taxon>Eukaryota</taxon>
        <taxon>Viridiplantae</taxon>
        <taxon>Streptophyta</taxon>
        <taxon>Embryophyta</taxon>
        <taxon>Tracheophyta</taxon>
        <taxon>Spermatophyta</taxon>
        <taxon>Magnoliopsida</taxon>
        <taxon>Liliopsida</taxon>
        <taxon>Dioscoreales</taxon>
        <taxon>Dioscoreaceae</taxon>
        <taxon>Dioscorea</taxon>
    </lineage>
</organism>
<dbReference type="EMBL" id="CM037025">
    <property type="protein sequence ID" value="KAH7662085.1"/>
    <property type="molecule type" value="Genomic_DNA"/>
</dbReference>
<evidence type="ECO:0000313" key="2">
    <source>
        <dbReference type="Proteomes" id="UP000827976"/>
    </source>
</evidence>
<reference evidence="2" key="1">
    <citation type="journal article" date="2022" name="Nat. Commun.">
        <title>Chromosome evolution and the genetic basis of agronomically important traits in greater yam.</title>
        <authorList>
            <person name="Bredeson J.V."/>
            <person name="Lyons J.B."/>
            <person name="Oniyinde I.O."/>
            <person name="Okereke N.R."/>
            <person name="Kolade O."/>
            <person name="Nnabue I."/>
            <person name="Nwadili C.O."/>
            <person name="Hribova E."/>
            <person name="Parker M."/>
            <person name="Nwogha J."/>
            <person name="Shu S."/>
            <person name="Carlson J."/>
            <person name="Kariba R."/>
            <person name="Muthemba S."/>
            <person name="Knop K."/>
            <person name="Barton G.J."/>
            <person name="Sherwood A.V."/>
            <person name="Lopez-Montes A."/>
            <person name="Asiedu R."/>
            <person name="Jamnadass R."/>
            <person name="Muchugi A."/>
            <person name="Goodstein D."/>
            <person name="Egesi C.N."/>
            <person name="Featherston J."/>
            <person name="Asfaw A."/>
            <person name="Simpson G.G."/>
            <person name="Dolezel J."/>
            <person name="Hendre P.S."/>
            <person name="Van Deynze A."/>
            <person name="Kumar P.L."/>
            <person name="Obidiegwu J.E."/>
            <person name="Bhattacharjee R."/>
            <person name="Rokhsar D.S."/>
        </authorList>
    </citation>
    <scope>NUCLEOTIDE SEQUENCE [LARGE SCALE GENOMIC DNA]</scope>
    <source>
        <strain evidence="2">cv. TDa95/00328</strain>
    </source>
</reference>
<protein>
    <submittedName>
        <fullName evidence="1">Protein-disulfide reductase protein</fullName>
        <ecNumber evidence="1">1.8.1.8</ecNumber>
    </submittedName>
</protein>
<accession>A0ACB7UNT0</accession>